<dbReference type="AlphaFoldDB" id="A0A1U9NKQ7"/>
<accession>A0A1U9NKQ7</accession>
<dbReference type="GO" id="GO:0015627">
    <property type="term" value="C:type II protein secretion system complex"/>
    <property type="evidence" value="ECO:0007669"/>
    <property type="project" value="InterPro"/>
</dbReference>
<keyword evidence="2" id="KW-0812">Transmembrane</keyword>
<dbReference type="InterPro" id="IPR000983">
    <property type="entry name" value="Bac_GSPG_pilin"/>
</dbReference>
<proteinExistence type="predicted"/>
<keyword evidence="4" id="KW-1185">Reference proteome</keyword>
<protein>
    <submittedName>
        <fullName evidence="3">Type II secretion system protein G</fullName>
    </submittedName>
</protein>
<evidence type="ECO:0000313" key="3">
    <source>
        <dbReference type="EMBL" id="AQT68522.1"/>
    </source>
</evidence>
<organism evidence="3 4">
    <name type="scientific">Anaerohalosphaera lusitana</name>
    <dbReference type="NCBI Taxonomy" id="1936003"/>
    <lineage>
        <taxon>Bacteria</taxon>
        <taxon>Pseudomonadati</taxon>
        <taxon>Planctomycetota</taxon>
        <taxon>Phycisphaerae</taxon>
        <taxon>Sedimentisphaerales</taxon>
        <taxon>Anaerohalosphaeraceae</taxon>
        <taxon>Anaerohalosphaera</taxon>
    </lineage>
</organism>
<name>A0A1U9NKQ7_9BACT</name>
<dbReference type="PRINTS" id="PR00813">
    <property type="entry name" value="BCTERIALGSPG"/>
</dbReference>
<evidence type="ECO:0000313" key="4">
    <source>
        <dbReference type="Proteomes" id="UP000189674"/>
    </source>
</evidence>
<dbReference type="SUPFAM" id="SSF54523">
    <property type="entry name" value="Pili subunits"/>
    <property type="match status" value="1"/>
</dbReference>
<keyword evidence="1" id="KW-0488">Methylation</keyword>
<dbReference type="STRING" id="1936003.STSP2_01687"/>
<reference evidence="4" key="1">
    <citation type="submission" date="2017-02" db="EMBL/GenBank/DDBJ databases">
        <title>Comparative genomics and description of representatives of a novel lineage of planctomycetes thriving in anoxic sediments.</title>
        <authorList>
            <person name="Spring S."/>
            <person name="Bunk B."/>
            <person name="Sproer C."/>
        </authorList>
    </citation>
    <scope>NUCLEOTIDE SEQUENCE [LARGE SCALE GENOMIC DNA]</scope>
    <source>
        <strain evidence="4">ST-NAGAB-D1</strain>
    </source>
</reference>
<keyword evidence="2" id="KW-0472">Membrane</keyword>
<evidence type="ECO:0000256" key="2">
    <source>
        <dbReference type="SAM" id="Phobius"/>
    </source>
</evidence>
<dbReference type="EMBL" id="CP019791">
    <property type="protein sequence ID" value="AQT68522.1"/>
    <property type="molecule type" value="Genomic_DNA"/>
</dbReference>
<evidence type="ECO:0000256" key="1">
    <source>
        <dbReference type="ARBA" id="ARBA00022481"/>
    </source>
</evidence>
<dbReference type="OrthoDB" id="277204at2"/>
<feature type="transmembrane region" description="Helical" evidence="2">
    <location>
        <begin position="12"/>
        <end position="37"/>
    </location>
</feature>
<dbReference type="Proteomes" id="UP000189674">
    <property type="component" value="Chromosome"/>
</dbReference>
<gene>
    <name evidence="3" type="ORF">STSP2_01687</name>
</gene>
<dbReference type="Gene3D" id="3.30.700.10">
    <property type="entry name" value="Glycoprotein, Type 4 Pilin"/>
    <property type="match status" value="1"/>
</dbReference>
<dbReference type="RefSeq" id="WP_146661586.1">
    <property type="nucleotide sequence ID" value="NZ_CP019791.1"/>
</dbReference>
<dbReference type="InterPro" id="IPR045584">
    <property type="entry name" value="Pilin-like"/>
</dbReference>
<keyword evidence="2" id="KW-1133">Transmembrane helix</keyword>
<dbReference type="KEGG" id="alus:STSP2_01687"/>
<dbReference type="GO" id="GO:0015628">
    <property type="term" value="P:protein secretion by the type II secretion system"/>
    <property type="evidence" value="ECO:0007669"/>
    <property type="project" value="InterPro"/>
</dbReference>
<sequence length="320" mass="35180">MRTEKKFASLRSGFSIVELLTVMGVIAILIALLVPALNMVRDYSKEIQQKSQFHAIEVGVELFKNEFGMYPESGDNMYMDKDGDGALDGAAETYAGANKLAEAMVGWDLLGVHPKSEFMNDGLSPDDSVTIYDTNQQNLEEREEQFIELENANAFELWDIYKTNEGGEFDTNFANYVLCDVFAKGRYSGVKTGMPILYFKAHKDRYEQDSANDFTGSGSNIDDDIYDYSDNFNLVNLGDPVTGNAHPLADGEVGAGTNIAALSGAVNDTNDMADFDDMIVNDKISAISSPYKAKTYILISAGKDGLYGTSDDITNFTKEN</sequence>